<sequence>RLSVSQPADSTISRPAAESSEYVAASHDTEAAQPSQDKHDSSDSFPLLFPLGGNFDSDIPALSFPTLNNDDTKKEQ</sequence>
<name>A0A6C9EI93_ECOLX</name>
<evidence type="ECO:0000256" key="1">
    <source>
        <dbReference type="SAM" id="MobiDB-lite"/>
    </source>
</evidence>
<feature type="non-terminal residue" evidence="2">
    <location>
        <position position="1"/>
    </location>
</feature>
<dbReference type="AlphaFoldDB" id="A0A6C9EI93"/>
<proteinExistence type="predicted"/>
<protein>
    <submittedName>
        <fullName evidence="2">DivIVA domain-containing protein</fullName>
    </submittedName>
</protein>
<dbReference type="EMBL" id="WKYP01000340">
    <property type="protein sequence ID" value="MSD82648.1"/>
    <property type="molecule type" value="Genomic_DNA"/>
</dbReference>
<organism evidence="2">
    <name type="scientific">Escherichia coli</name>
    <dbReference type="NCBI Taxonomy" id="562"/>
    <lineage>
        <taxon>Bacteria</taxon>
        <taxon>Pseudomonadati</taxon>
        <taxon>Pseudomonadota</taxon>
        <taxon>Gammaproteobacteria</taxon>
        <taxon>Enterobacterales</taxon>
        <taxon>Enterobacteriaceae</taxon>
        <taxon>Escherichia</taxon>
    </lineage>
</organism>
<gene>
    <name evidence="2" type="ORF">GKG27_27355</name>
</gene>
<accession>A0A6C9EI93</accession>
<reference evidence="2" key="1">
    <citation type="journal article" date="2019" name="Nat. Med.">
        <title>A library of human gut bacterial isolates paired with longitudinal multiomics data enables mechanistic microbiome research.</title>
        <authorList>
            <person name="Poyet M."/>
            <person name="Groussin M."/>
            <person name="Gibbons S.M."/>
            <person name="Avila-Pacheco J."/>
            <person name="Jiang X."/>
            <person name="Kearney S.M."/>
            <person name="Perrotta A.R."/>
            <person name="Berdy B."/>
            <person name="Zhao S."/>
            <person name="Lieberman T.D."/>
            <person name="Swanson P.K."/>
            <person name="Smith M."/>
            <person name="Roesemann S."/>
            <person name="Alexander J.E."/>
            <person name="Rich S.A."/>
            <person name="Livny J."/>
            <person name="Vlamakis H."/>
            <person name="Clish C."/>
            <person name="Bullock K."/>
            <person name="Deik A."/>
            <person name="Scott J."/>
            <person name="Pierce K.A."/>
            <person name="Xavier R.J."/>
            <person name="Alm E.J."/>
        </authorList>
    </citation>
    <scope>NUCLEOTIDE SEQUENCE</scope>
    <source>
        <strain evidence="2">BIOML-A260</strain>
    </source>
</reference>
<feature type="compositionally biased region" description="Polar residues" evidence="1">
    <location>
        <begin position="1"/>
        <end position="13"/>
    </location>
</feature>
<comment type="caution">
    <text evidence="2">The sequence shown here is derived from an EMBL/GenBank/DDBJ whole genome shotgun (WGS) entry which is preliminary data.</text>
</comment>
<feature type="region of interest" description="Disordered" evidence="1">
    <location>
        <begin position="1"/>
        <end position="50"/>
    </location>
</feature>
<evidence type="ECO:0000313" key="2">
    <source>
        <dbReference type="EMBL" id="MSD82648.1"/>
    </source>
</evidence>